<feature type="domain" description="tRNA(Ile)-lysidine/2-thiocytidine synthase N-terminal" evidence="8">
    <location>
        <begin position="1"/>
        <end position="170"/>
    </location>
</feature>
<dbReference type="EMBL" id="BAABIA010000001">
    <property type="protein sequence ID" value="GAA5133178.1"/>
    <property type="molecule type" value="Genomic_DNA"/>
</dbReference>
<evidence type="ECO:0000259" key="8">
    <source>
        <dbReference type="Pfam" id="PF01171"/>
    </source>
</evidence>
<dbReference type="PANTHER" id="PTHR43033">
    <property type="entry name" value="TRNA(ILE)-LYSIDINE SYNTHASE-RELATED"/>
    <property type="match status" value="1"/>
</dbReference>
<evidence type="ECO:0000256" key="1">
    <source>
        <dbReference type="ARBA" id="ARBA00022490"/>
    </source>
</evidence>
<dbReference type="EC" id="6.3.4.19" evidence="7"/>
<dbReference type="InterPro" id="IPR011063">
    <property type="entry name" value="TilS/TtcA_N"/>
</dbReference>
<evidence type="ECO:0000256" key="7">
    <source>
        <dbReference type="HAMAP-Rule" id="MF_01161"/>
    </source>
</evidence>
<evidence type="ECO:0000313" key="11">
    <source>
        <dbReference type="Proteomes" id="UP001499852"/>
    </source>
</evidence>
<keyword evidence="11" id="KW-1185">Reference proteome</keyword>
<dbReference type="SUPFAM" id="SSF82829">
    <property type="entry name" value="MesJ substrate recognition domain-like"/>
    <property type="match status" value="1"/>
</dbReference>
<accession>A0ABP9NTS5</accession>
<dbReference type="Pfam" id="PF09179">
    <property type="entry name" value="TilS"/>
    <property type="match status" value="1"/>
</dbReference>
<comment type="function">
    <text evidence="7">Ligates lysine onto the cytidine present at position 34 of the AUA codon-specific tRNA(Ile) that contains the anticodon CAU, in an ATP-dependent manner. Cytidine is converted to lysidine, thus changing the amino acid specificity of the tRNA from methionine to isoleucine.</text>
</comment>
<dbReference type="Pfam" id="PF01171">
    <property type="entry name" value="ATP_bind_3"/>
    <property type="match status" value="1"/>
</dbReference>
<dbReference type="InterPro" id="IPR012795">
    <property type="entry name" value="tRNA_Ile_lys_synt_N"/>
</dbReference>
<comment type="similarity">
    <text evidence="7">Belongs to the tRNA(Ile)-lysidine synthase family.</text>
</comment>
<keyword evidence="1 7" id="KW-0963">Cytoplasm</keyword>
<comment type="caution">
    <text evidence="10">The sequence shown here is derived from an EMBL/GenBank/DDBJ whole genome shotgun (WGS) entry which is preliminary data.</text>
</comment>
<evidence type="ECO:0000256" key="5">
    <source>
        <dbReference type="ARBA" id="ARBA00022840"/>
    </source>
</evidence>
<dbReference type="HAMAP" id="MF_01161">
    <property type="entry name" value="tRNA_Ile_lys_synt"/>
    <property type="match status" value="1"/>
</dbReference>
<dbReference type="NCBIfam" id="TIGR02432">
    <property type="entry name" value="lysidine_TilS_N"/>
    <property type="match status" value="1"/>
</dbReference>
<dbReference type="Gene3D" id="3.40.50.620">
    <property type="entry name" value="HUPs"/>
    <property type="match status" value="1"/>
</dbReference>
<keyword evidence="2 7" id="KW-0436">Ligase</keyword>
<dbReference type="InterPro" id="IPR015262">
    <property type="entry name" value="tRNA_Ile_lys_synt_subst-bd"/>
</dbReference>
<evidence type="ECO:0000313" key="10">
    <source>
        <dbReference type="EMBL" id="GAA5133178.1"/>
    </source>
</evidence>
<keyword evidence="3 7" id="KW-0819">tRNA processing</keyword>
<evidence type="ECO:0000256" key="2">
    <source>
        <dbReference type="ARBA" id="ARBA00022598"/>
    </source>
</evidence>
<evidence type="ECO:0000259" key="9">
    <source>
        <dbReference type="Pfam" id="PF09179"/>
    </source>
</evidence>
<keyword evidence="4" id="KW-0547">Nucleotide-binding</keyword>
<comment type="catalytic activity">
    <reaction evidence="6 7">
        <text>cytidine(34) in tRNA(Ile2) + L-lysine + ATP = lysidine(34) in tRNA(Ile2) + AMP + diphosphate + H(+)</text>
        <dbReference type="Rhea" id="RHEA:43744"/>
        <dbReference type="Rhea" id="RHEA-COMP:10625"/>
        <dbReference type="Rhea" id="RHEA-COMP:10670"/>
        <dbReference type="ChEBI" id="CHEBI:15378"/>
        <dbReference type="ChEBI" id="CHEBI:30616"/>
        <dbReference type="ChEBI" id="CHEBI:32551"/>
        <dbReference type="ChEBI" id="CHEBI:33019"/>
        <dbReference type="ChEBI" id="CHEBI:82748"/>
        <dbReference type="ChEBI" id="CHEBI:83665"/>
        <dbReference type="ChEBI" id="CHEBI:456215"/>
        <dbReference type="EC" id="6.3.4.19"/>
    </reaction>
</comment>
<organism evidence="10 11">
    <name type="scientific">Prosthecobacter algae</name>
    <dbReference type="NCBI Taxonomy" id="1144682"/>
    <lineage>
        <taxon>Bacteria</taxon>
        <taxon>Pseudomonadati</taxon>
        <taxon>Verrucomicrobiota</taxon>
        <taxon>Verrucomicrobiia</taxon>
        <taxon>Verrucomicrobiales</taxon>
        <taxon>Verrucomicrobiaceae</taxon>
        <taxon>Prosthecobacter</taxon>
    </lineage>
</organism>
<name>A0ABP9NTS5_9BACT</name>
<protein>
    <recommendedName>
        <fullName evidence="7">tRNA(Ile)-lysidine synthase</fullName>
        <ecNumber evidence="7">6.3.4.19</ecNumber>
    </recommendedName>
    <alternativeName>
        <fullName evidence="7">tRNA(Ile)-2-lysyl-cytidine synthase</fullName>
    </alternativeName>
    <alternativeName>
        <fullName evidence="7">tRNA(Ile)-lysidine synthetase</fullName>
    </alternativeName>
</protein>
<dbReference type="CDD" id="cd01992">
    <property type="entry name" value="TilS_N"/>
    <property type="match status" value="1"/>
</dbReference>
<reference evidence="11" key="1">
    <citation type="journal article" date="2019" name="Int. J. Syst. Evol. Microbiol.">
        <title>The Global Catalogue of Microorganisms (GCM) 10K type strain sequencing project: providing services to taxonomists for standard genome sequencing and annotation.</title>
        <authorList>
            <consortium name="The Broad Institute Genomics Platform"/>
            <consortium name="The Broad Institute Genome Sequencing Center for Infectious Disease"/>
            <person name="Wu L."/>
            <person name="Ma J."/>
        </authorList>
    </citation>
    <scope>NUCLEOTIDE SEQUENCE [LARGE SCALE GENOMIC DNA]</scope>
    <source>
        <strain evidence="11">JCM 18053</strain>
    </source>
</reference>
<proteinExistence type="inferred from homology"/>
<evidence type="ECO:0000256" key="6">
    <source>
        <dbReference type="ARBA" id="ARBA00048539"/>
    </source>
</evidence>
<evidence type="ECO:0000256" key="4">
    <source>
        <dbReference type="ARBA" id="ARBA00022741"/>
    </source>
</evidence>
<keyword evidence="5" id="KW-0067">ATP-binding</keyword>
<dbReference type="InterPro" id="IPR012094">
    <property type="entry name" value="tRNA_Ile_lys_synt"/>
</dbReference>
<feature type="domain" description="tRNA(Ile)-lysidine synthase substrate-binding" evidence="9">
    <location>
        <begin position="226"/>
        <end position="287"/>
    </location>
</feature>
<dbReference type="InterPro" id="IPR014729">
    <property type="entry name" value="Rossmann-like_a/b/a_fold"/>
</dbReference>
<dbReference type="SUPFAM" id="SSF52402">
    <property type="entry name" value="Adenine nucleotide alpha hydrolases-like"/>
    <property type="match status" value="1"/>
</dbReference>
<dbReference type="Proteomes" id="UP001499852">
    <property type="component" value="Unassembled WGS sequence"/>
</dbReference>
<evidence type="ECO:0000256" key="3">
    <source>
        <dbReference type="ARBA" id="ARBA00022694"/>
    </source>
</evidence>
<gene>
    <name evidence="7" type="primary">tilS</name>
    <name evidence="10" type="ORF">GCM10023213_02510</name>
</gene>
<dbReference type="Gene3D" id="1.20.59.20">
    <property type="match status" value="1"/>
</dbReference>
<dbReference type="PANTHER" id="PTHR43033:SF1">
    <property type="entry name" value="TRNA(ILE)-LYSIDINE SYNTHASE-RELATED"/>
    <property type="match status" value="1"/>
</dbReference>
<comment type="subcellular location">
    <subcellularLocation>
        <location evidence="7">Cytoplasm</location>
    </subcellularLocation>
</comment>
<sequence>MALLHLLVSAGQKGLVLCHLNHGLRGRESGQDAAFVRRLGRKYGLPCEIEKTPVSEQARTQKVSIETAARMARYDFLHRMALRHGAECIYLAHHADDQAETILANLCRGTGISGLKGMVAETATAPVLCRPLLEMPRAEIEAYVKAHGLAYREDSSNLSPAHRRNRLRHEVLPLLNEVYAREVTPLIVRLGRQAARDEDCLQQQAREFIQQEGVIAQDGRLLLSTKLRSLHPAVLSRILHFWLGGLAVPGVDADLLDDALAMLRPGGPAKINLQGGRHLRRKAGCLWVTEAV</sequence>
<comment type="caution">
    <text evidence="7">Lacks conserved residue(s) required for the propagation of feature annotation.</text>
</comment>